<accession>A0A0A9GLG2</accession>
<name>A0A0A9GLG2_ARUDO</name>
<dbReference type="EMBL" id="GBRH01174505">
    <property type="protein sequence ID" value="JAE23391.1"/>
    <property type="molecule type" value="Transcribed_RNA"/>
</dbReference>
<evidence type="ECO:0000313" key="1">
    <source>
        <dbReference type="EMBL" id="JAE23391.1"/>
    </source>
</evidence>
<organism evidence="1">
    <name type="scientific">Arundo donax</name>
    <name type="common">Giant reed</name>
    <name type="synonym">Donax arundinaceus</name>
    <dbReference type="NCBI Taxonomy" id="35708"/>
    <lineage>
        <taxon>Eukaryota</taxon>
        <taxon>Viridiplantae</taxon>
        <taxon>Streptophyta</taxon>
        <taxon>Embryophyta</taxon>
        <taxon>Tracheophyta</taxon>
        <taxon>Spermatophyta</taxon>
        <taxon>Magnoliopsida</taxon>
        <taxon>Liliopsida</taxon>
        <taxon>Poales</taxon>
        <taxon>Poaceae</taxon>
        <taxon>PACMAD clade</taxon>
        <taxon>Arundinoideae</taxon>
        <taxon>Arundineae</taxon>
        <taxon>Arundo</taxon>
    </lineage>
</organism>
<proteinExistence type="predicted"/>
<reference evidence="1" key="1">
    <citation type="submission" date="2014-09" db="EMBL/GenBank/DDBJ databases">
        <authorList>
            <person name="Magalhaes I.L.F."/>
            <person name="Oliveira U."/>
            <person name="Santos F.R."/>
            <person name="Vidigal T.H.D.A."/>
            <person name="Brescovit A.D."/>
            <person name="Santos A.J."/>
        </authorList>
    </citation>
    <scope>NUCLEOTIDE SEQUENCE</scope>
    <source>
        <tissue evidence="1">Shoot tissue taken approximately 20 cm above the soil surface</tissue>
    </source>
</reference>
<reference evidence="1" key="2">
    <citation type="journal article" date="2015" name="Data Brief">
        <title>Shoot transcriptome of the giant reed, Arundo donax.</title>
        <authorList>
            <person name="Barrero R.A."/>
            <person name="Guerrero F.D."/>
            <person name="Moolhuijzen P."/>
            <person name="Goolsby J.A."/>
            <person name="Tidwell J."/>
            <person name="Bellgard S.E."/>
            <person name="Bellgard M.I."/>
        </authorList>
    </citation>
    <scope>NUCLEOTIDE SEQUENCE</scope>
    <source>
        <tissue evidence="1">Shoot tissue taken approximately 20 cm above the soil surface</tissue>
    </source>
</reference>
<protein>
    <submittedName>
        <fullName evidence="1">Uncharacterized protein</fullName>
    </submittedName>
</protein>
<sequence length="8" mass="853">MNSSLKSS</sequence>